<gene>
    <name evidence="2" type="ORF">Metal_2318</name>
</gene>
<dbReference type="RefSeq" id="WP_005372414.1">
    <property type="nucleotide sequence ID" value="NZ_CM001475.1"/>
</dbReference>
<feature type="signal peptide" evidence="1">
    <location>
        <begin position="1"/>
        <end position="27"/>
    </location>
</feature>
<accession>H8GGU1</accession>
<dbReference type="STRING" id="686340.Metal_2318"/>
<evidence type="ECO:0000313" key="2">
    <source>
        <dbReference type="EMBL" id="EIC30054.1"/>
    </source>
</evidence>
<proteinExistence type="predicted"/>
<dbReference type="Proteomes" id="UP000005090">
    <property type="component" value="Chromosome"/>
</dbReference>
<dbReference type="EMBL" id="CM001475">
    <property type="protein sequence ID" value="EIC30054.1"/>
    <property type="molecule type" value="Genomic_DNA"/>
</dbReference>
<protein>
    <recommendedName>
        <fullName evidence="4">P/Homo B domain-containing protein</fullName>
    </recommendedName>
</protein>
<keyword evidence="1" id="KW-0732">Signal</keyword>
<dbReference type="Gene3D" id="2.60.120.260">
    <property type="entry name" value="Galactose-binding domain-like"/>
    <property type="match status" value="1"/>
</dbReference>
<evidence type="ECO:0000256" key="1">
    <source>
        <dbReference type="SAM" id="SignalP"/>
    </source>
</evidence>
<dbReference type="HOGENOM" id="CLU_836278_0_0_6"/>
<name>H8GGU1_METAL</name>
<keyword evidence="3" id="KW-1185">Reference proteome</keyword>
<evidence type="ECO:0008006" key="4">
    <source>
        <dbReference type="Google" id="ProtNLM"/>
    </source>
</evidence>
<feature type="chain" id="PRO_5003612172" description="P/Homo B domain-containing protein" evidence="1">
    <location>
        <begin position="28"/>
        <end position="332"/>
    </location>
</feature>
<dbReference type="AlphaFoldDB" id="H8GGU1"/>
<organism evidence="2 3">
    <name type="scientific">Methylomicrobium album BG8</name>
    <dbReference type="NCBI Taxonomy" id="686340"/>
    <lineage>
        <taxon>Bacteria</taxon>
        <taxon>Pseudomonadati</taxon>
        <taxon>Pseudomonadota</taxon>
        <taxon>Gammaproteobacteria</taxon>
        <taxon>Methylococcales</taxon>
        <taxon>Methylococcaceae</taxon>
        <taxon>Methylomicrobium</taxon>
    </lineage>
</organism>
<evidence type="ECO:0000313" key="3">
    <source>
        <dbReference type="Proteomes" id="UP000005090"/>
    </source>
</evidence>
<sequence>MNKKTSKHPGFTLVKSLVAVIAALSLAQTDLAVAGKVIKKEQEFEWGNMSKLKKGSRTFSNPTPIKINDECADPDEPECAALLDKYSADDAPAVQVTPATPYASIIEVPESAFPKGAKITDINVVIKDIHHAYLNDVDMLLVAPDGRWVMLASNVSAAGATEDGGVLGVTAAGLNWKFDDSATLPLPRSVLDNGRLSGRETNRDGTPNPLYNIIYNEWVGVWTDTSLRTFKPTDYDNNPDSDHFPNFSTEILDTTTAFNTATNSVSLTPGTVLRTVVADDPTTHKKVLNGPTLSSLNGMSPTGQWRLVVVDDFYWFDGEIKGGWSLEITAKK</sequence>
<reference evidence="2 3" key="1">
    <citation type="journal article" date="2013" name="Genome Announc.">
        <title>Genome Sequence of the Obligate Gammaproteobacterial Methanotroph Methylomicrobium album Strain BG8.</title>
        <authorList>
            <person name="Kits K.D."/>
            <person name="Kalyuzhnaya M.G."/>
            <person name="Klotz M.G."/>
            <person name="Jetten M.S."/>
            <person name="Op den Camp H.J."/>
            <person name="Vuilleumier S."/>
            <person name="Bringel F."/>
            <person name="Dispirito A.A."/>
            <person name="Murrell J.C."/>
            <person name="Bruce D."/>
            <person name="Cheng J.F."/>
            <person name="Copeland A."/>
            <person name="Goodwin L."/>
            <person name="Hauser L."/>
            <person name="Lajus A."/>
            <person name="Land M.L."/>
            <person name="Lapidus A."/>
            <person name="Lucas S."/>
            <person name="Medigue C."/>
            <person name="Pitluck S."/>
            <person name="Woyke T."/>
            <person name="Zeytun A."/>
            <person name="Stein L.Y."/>
        </authorList>
    </citation>
    <scope>NUCLEOTIDE SEQUENCE [LARGE SCALE GENOMIC DNA]</scope>
    <source>
        <strain evidence="2 3">BG8</strain>
    </source>
</reference>